<dbReference type="KEGG" id="mko:MKLM6_1217"/>
<evidence type="ECO:0000256" key="2">
    <source>
        <dbReference type="SAM" id="Phobius"/>
    </source>
</evidence>
<feature type="transmembrane region" description="Helical" evidence="2">
    <location>
        <begin position="98"/>
        <end position="121"/>
    </location>
</feature>
<reference evidence="3 4" key="1">
    <citation type="submission" date="2016-03" db="EMBL/GenBank/DDBJ databases">
        <authorList>
            <person name="Heylen K."/>
            <person name="De Vos P."/>
            <person name="Vekeman B."/>
        </authorList>
    </citation>
    <scope>NUCLEOTIDE SEQUENCE [LARGE SCALE GENOMIC DNA]</scope>
    <source>
        <strain evidence="3 4">R-49807</strain>
    </source>
</reference>
<protein>
    <submittedName>
        <fullName evidence="3">Uncharacterized protein</fullName>
    </submittedName>
</protein>
<feature type="compositionally biased region" description="Polar residues" evidence="1">
    <location>
        <begin position="1"/>
        <end position="10"/>
    </location>
</feature>
<evidence type="ECO:0000313" key="4">
    <source>
        <dbReference type="Proteomes" id="UP000077734"/>
    </source>
</evidence>
<dbReference type="RefSeq" id="WP_064029372.1">
    <property type="nucleotide sequence ID" value="NZ_CP023669.1"/>
</dbReference>
<dbReference type="Proteomes" id="UP000077734">
    <property type="component" value="Unassembled WGS sequence"/>
</dbReference>
<sequence>MIKTKSSQLINKAASHDKPTEEESGLPDLSLDLNEHKLQCEVDALRQQITEASDTHQLRIAYANKIFWLVCIWLACVIGSILLAGFQTSGFAITEKVLITFIASTTLNVLGLFAIVAKWMFPQNGKQPAQSGKSAKN</sequence>
<gene>
    <name evidence="3" type="ORF">A1356_18815</name>
</gene>
<keyword evidence="2" id="KW-1133">Transmembrane helix</keyword>
<keyword evidence="2" id="KW-0472">Membrane</keyword>
<comment type="caution">
    <text evidence="3">The sequence shown here is derived from an EMBL/GenBank/DDBJ whole genome shotgun (WGS) entry which is preliminary data.</text>
</comment>
<keyword evidence="4" id="KW-1185">Reference proteome</keyword>
<keyword evidence="2" id="KW-0812">Transmembrane</keyword>
<evidence type="ECO:0000313" key="3">
    <source>
        <dbReference type="EMBL" id="OAI22788.1"/>
    </source>
</evidence>
<accession>A0A291IGM7</accession>
<proteinExistence type="predicted"/>
<evidence type="ECO:0000256" key="1">
    <source>
        <dbReference type="SAM" id="MobiDB-lite"/>
    </source>
</evidence>
<feature type="region of interest" description="Disordered" evidence="1">
    <location>
        <begin position="1"/>
        <end position="26"/>
    </location>
</feature>
<dbReference type="AlphaFoldDB" id="A0A291IGM7"/>
<feature type="transmembrane region" description="Helical" evidence="2">
    <location>
        <begin position="66"/>
        <end position="86"/>
    </location>
</feature>
<dbReference type="EMBL" id="LUUL01000117">
    <property type="protein sequence ID" value="OAI22788.1"/>
    <property type="molecule type" value="Genomic_DNA"/>
</dbReference>
<name>A0A291IGM7_9GAMM</name>
<organism evidence="3 4">
    <name type="scientific">Methylomonas koyamae</name>
    <dbReference type="NCBI Taxonomy" id="702114"/>
    <lineage>
        <taxon>Bacteria</taxon>
        <taxon>Pseudomonadati</taxon>
        <taxon>Pseudomonadota</taxon>
        <taxon>Gammaproteobacteria</taxon>
        <taxon>Methylococcales</taxon>
        <taxon>Methylococcaceae</taxon>
        <taxon>Methylomonas</taxon>
    </lineage>
</organism>